<dbReference type="EMBL" id="JBHUOF010000013">
    <property type="protein sequence ID" value="MFD2799913.1"/>
    <property type="molecule type" value="Genomic_DNA"/>
</dbReference>
<evidence type="ECO:0000256" key="2">
    <source>
        <dbReference type="ARBA" id="ARBA00023125"/>
    </source>
</evidence>
<sequence length="181" mass="20165">MRADARRNYERLLVEATDLFARHGVDASLEDVAKAAGVGIGTLYRHFPSRDALIEALLRTRFDSLAATAEHLLRHPSPAEAVRIWARGFAETATTFHGLVRHMAHALKDEGSQLFAACRRSRESAGRLLRRAQESGEYRADLDPDDFVLLVQSVAWASEHTHDDGSLDRLLSLVVDGLRPR</sequence>
<evidence type="ECO:0000256" key="3">
    <source>
        <dbReference type="ARBA" id="ARBA00023163"/>
    </source>
</evidence>
<dbReference type="PROSITE" id="PS50977">
    <property type="entry name" value="HTH_TETR_2"/>
    <property type="match status" value="1"/>
</dbReference>
<dbReference type="SUPFAM" id="SSF48498">
    <property type="entry name" value="Tetracyclin repressor-like, C-terminal domain"/>
    <property type="match status" value="1"/>
</dbReference>
<evidence type="ECO:0000259" key="5">
    <source>
        <dbReference type="PROSITE" id="PS50977"/>
    </source>
</evidence>
<dbReference type="PANTHER" id="PTHR30055">
    <property type="entry name" value="HTH-TYPE TRANSCRIPTIONAL REGULATOR RUTR"/>
    <property type="match status" value="1"/>
</dbReference>
<dbReference type="Proteomes" id="UP001597478">
    <property type="component" value="Unassembled WGS sequence"/>
</dbReference>
<evidence type="ECO:0000256" key="1">
    <source>
        <dbReference type="ARBA" id="ARBA00023015"/>
    </source>
</evidence>
<reference evidence="7" key="1">
    <citation type="journal article" date="2019" name="Int. J. Syst. Evol. Microbiol.">
        <title>The Global Catalogue of Microorganisms (GCM) 10K type strain sequencing project: providing services to taxonomists for standard genome sequencing and annotation.</title>
        <authorList>
            <consortium name="The Broad Institute Genomics Platform"/>
            <consortium name="The Broad Institute Genome Sequencing Center for Infectious Disease"/>
            <person name="Wu L."/>
            <person name="Ma J."/>
        </authorList>
    </citation>
    <scope>NUCLEOTIDE SEQUENCE [LARGE SCALE GENOMIC DNA]</scope>
    <source>
        <strain evidence="7">IBRC-M 10906</strain>
    </source>
</reference>
<dbReference type="Pfam" id="PF21597">
    <property type="entry name" value="TetR_C_43"/>
    <property type="match status" value="1"/>
</dbReference>
<dbReference type="InterPro" id="IPR001647">
    <property type="entry name" value="HTH_TetR"/>
</dbReference>
<name>A0ABW5WBE4_9PSEU</name>
<dbReference type="PANTHER" id="PTHR30055:SF234">
    <property type="entry name" value="HTH-TYPE TRANSCRIPTIONAL REGULATOR BETI"/>
    <property type="match status" value="1"/>
</dbReference>
<dbReference type="InterPro" id="IPR036271">
    <property type="entry name" value="Tet_transcr_reg_TetR-rel_C_sf"/>
</dbReference>
<feature type="domain" description="HTH tetR-type" evidence="5">
    <location>
        <begin position="6"/>
        <end position="65"/>
    </location>
</feature>
<feature type="DNA-binding region" description="H-T-H motif" evidence="4">
    <location>
        <begin position="28"/>
        <end position="47"/>
    </location>
</feature>
<organism evidence="6 7">
    <name type="scientific">Prauserella oleivorans</name>
    <dbReference type="NCBI Taxonomy" id="1478153"/>
    <lineage>
        <taxon>Bacteria</taxon>
        <taxon>Bacillati</taxon>
        <taxon>Actinomycetota</taxon>
        <taxon>Actinomycetes</taxon>
        <taxon>Pseudonocardiales</taxon>
        <taxon>Pseudonocardiaceae</taxon>
        <taxon>Prauserella</taxon>
    </lineage>
</organism>
<dbReference type="InterPro" id="IPR009057">
    <property type="entry name" value="Homeodomain-like_sf"/>
</dbReference>
<dbReference type="Pfam" id="PF00440">
    <property type="entry name" value="TetR_N"/>
    <property type="match status" value="1"/>
</dbReference>
<dbReference type="SUPFAM" id="SSF46689">
    <property type="entry name" value="Homeodomain-like"/>
    <property type="match status" value="1"/>
</dbReference>
<evidence type="ECO:0000313" key="6">
    <source>
        <dbReference type="EMBL" id="MFD2799913.1"/>
    </source>
</evidence>
<keyword evidence="2 4" id="KW-0238">DNA-binding</keyword>
<evidence type="ECO:0000313" key="7">
    <source>
        <dbReference type="Proteomes" id="UP001597478"/>
    </source>
</evidence>
<evidence type="ECO:0000256" key="4">
    <source>
        <dbReference type="PROSITE-ProRule" id="PRU00335"/>
    </source>
</evidence>
<accession>A0ABW5WBE4</accession>
<gene>
    <name evidence="6" type="ORF">ACFS2C_10960</name>
</gene>
<proteinExistence type="predicted"/>
<dbReference type="InterPro" id="IPR050109">
    <property type="entry name" value="HTH-type_TetR-like_transc_reg"/>
</dbReference>
<dbReference type="InterPro" id="IPR049445">
    <property type="entry name" value="TetR_SbtR-like_C"/>
</dbReference>
<dbReference type="RefSeq" id="WP_377478363.1">
    <property type="nucleotide sequence ID" value="NZ_JBHUNT010000001.1"/>
</dbReference>
<dbReference type="PRINTS" id="PR00455">
    <property type="entry name" value="HTHTETR"/>
</dbReference>
<keyword evidence="3" id="KW-0804">Transcription</keyword>
<keyword evidence="7" id="KW-1185">Reference proteome</keyword>
<protein>
    <submittedName>
        <fullName evidence="6">TetR/AcrR family transcriptional regulator</fullName>
    </submittedName>
</protein>
<dbReference type="Gene3D" id="1.10.357.10">
    <property type="entry name" value="Tetracycline Repressor, domain 2"/>
    <property type="match status" value="1"/>
</dbReference>
<comment type="caution">
    <text evidence="6">The sequence shown here is derived from an EMBL/GenBank/DDBJ whole genome shotgun (WGS) entry which is preliminary data.</text>
</comment>
<keyword evidence="1" id="KW-0805">Transcription regulation</keyword>